<evidence type="ECO:0000256" key="3">
    <source>
        <dbReference type="ARBA" id="ARBA00022942"/>
    </source>
</evidence>
<evidence type="ECO:0000256" key="1">
    <source>
        <dbReference type="ARBA" id="ARBA00006405"/>
    </source>
</evidence>
<dbReference type="GO" id="GO:0000502">
    <property type="term" value="C:proteasome complex"/>
    <property type="evidence" value="ECO:0007669"/>
    <property type="project" value="UniProtKB-KW"/>
</dbReference>
<protein>
    <recommendedName>
        <fullName evidence="2">Proteasome inhibitor PI31 subunit</fullName>
    </recommendedName>
</protein>
<dbReference type="GO" id="GO:0004866">
    <property type="term" value="F:endopeptidase inhibitor activity"/>
    <property type="evidence" value="ECO:0007669"/>
    <property type="project" value="InterPro"/>
</dbReference>
<evidence type="ECO:0000313" key="4">
    <source>
        <dbReference type="Proteomes" id="UP000515154"/>
    </source>
</evidence>
<reference evidence="5" key="1">
    <citation type="submission" date="2025-08" db="UniProtKB">
        <authorList>
            <consortium name="RefSeq"/>
        </authorList>
    </citation>
    <scope>IDENTIFICATION</scope>
</reference>
<keyword evidence="4" id="KW-1185">Reference proteome</keyword>
<dbReference type="AlphaFoldDB" id="A0A6P7S845"/>
<dbReference type="PANTHER" id="PTHR13266">
    <property type="entry name" value="PROTEASOME INHIBITOR"/>
    <property type="match status" value="1"/>
</dbReference>
<dbReference type="InterPro" id="IPR045128">
    <property type="entry name" value="PI31-like"/>
</dbReference>
<dbReference type="Proteomes" id="UP000515154">
    <property type="component" value="Linkage group LG3"/>
</dbReference>
<organism evidence="4 5">
    <name type="scientific">Octopus sinensis</name>
    <name type="common">East Asian common octopus</name>
    <dbReference type="NCBI Taxonomy" id="2607531"/>
    <lineage>
        <taxon>Eukaryota</taxon>
        <taxon>Metazoa</taxon>
        <taxon>Spiralia</taxon>
        <taxon>Lophotrochozoa</taxon>
        <taxon>Mollusca</taxon>
        <taxon>Cephalopoda</taxon>
        <taxon>Coleoidea</taxon>
        <taxon>Octopodiformes</taxon>
        <taxon>Octopoda</taxon>
        <taxon>Incirrata</taxon>
        <taxon>Octopodidae</taxon>
        <taxon>Octopus</taxon>
    </lineage>
</organism>
<dbReference type="RefSeq" id="XP_029634268.1">
    <property type="nucleotide sequence ID" value="XM_029778408.2"/>
</dbReference>
<accession>A0A6P7S845</accession>
<dbReference type="GO" id="GO:0070628">
    <property type="term" value="F:proteasome binding"/>
    <property type="evidence" value="ECO:0007669"/>
    <property type="project" value="InterPro"/>
</dbReference>
<dbReference type="KEGG" id="osn:115209841"/>
<dbReference type="InterPro" id="IPR021625">
    <property type="entry name" value="PI31_Prot_N"/>
</dbReference>
<dbReference type="GO" id="GO:0043161">
    <property type="term" value="P:proteasome-mediated ubiquitin-dependent protein catabolic process"/>
    <property type="evidence" value="ECO:0007669"/>
    <property type="project" value="InterPro"/>
</dbReference>
<name>A0A6P7S845_9MOLL</name>
<evidence type="ECO:0000313" key="5">
    <source>
        <dbReference type="RefSeq" id="XP_029634268.1"/>
    </source>
</evidence>
<comment type="similarity">
    <text evidence="1">Belongs to the proteasome inhibitor PI31 family.</text>
</comment>
<dbReference type="Gene3D" id="3.40.1000.30">
    <property type="match status" value="1"/>
</dbReference>
<dbReference type="Pfam" id="PF11566">
    <property type="entry name" value="PI31_Prot_N"/>
    <property type="match status" value="1"/>
</dbReference>
<evidence type="ECO:0000256" key="2">
    <source>
        <dbReference type="ARBA" id="ARBA00015575"/>
    </source>
</evidence>
<sequence>MADHPGLELLFRSVEITSVQDAAICLLHWEFIRNGFKCTNDSDEKIGSELLPPDWNNSQDVYVLNYSRYSEDRKAERFLMKAILIENCLSLNLMNLDNEALSAVSLEIEDYVNPDYKFFPNAYKNIKEFKTLIDDELLAVTCPDLQKNTQPKALPQNARRTSSDSFHQPSSSYNPSRSDQHFHFRNPVDPFNYGTGDLDPLAPGGGMSFDPRFGERGFGQLPRPRFDLIGPPGVLPDSDHLRQPNFRDFI</sequence>
<proteinExistence type="inferred from homology"/>
<keyword evidence="3" id="KW-0647">Proteasome</keyword>
<dbReference type="PANTHER" id="PTHR13266:SF1">
    <property type="entry name" value="PROTEASOME INHIBITOR PI31 SUBUNIT"/>
    <property type="match status" value="1"/>
</dbReference>
<gene>
    <name evidence="5" type="primary">LOC115209841</name>
</gene>